<dbReference type="InterPro" id="IPR058240">
    <property type="entry name" value="rSAM_sf"/>
</dbReference>
<name>A0A2G9YAZ6_9BACT</name>
<reference evidence="2 3" key="1">
    <citation type="submission" date="2017-09" db="EMBL/GenBank/DDBJ databases">
        <title>Depth-based differentiation of microbial function through sediment-hosted aquifers and enrichment of novel symbionts in the deep terrestrial subsurface.</title>
        <authorList>
            <person name="Probst A.J."/>
            <person name="Ladd B."/>
            <person name="Jarett J.K."/>
            <person name="Geller-Mcgrath D.E."/>
            <person name="Sieber C.M."/>
            <person name="Emerson J.B."/>
            <person name="Anantharaman K."/>
            <person name="Thomas B.C."/>
            <person name="Malmstrom R."/>
            <person name="Stieglmeier M."/>
            <person name="Klingl A."/>
            <person name="Woyke T."/>
            <person name="Ryan C.M."/>
            <person name="Banfield J.F."/>
        </authorList>
    </citation>
    <scope>NUCLEOTIDE SEQUENCE [LARGE SCALE GENOMIC DNA]</scope>
    <source>
        <strain evidence="2">CG23_combo_of_CG06-09_8_20_14_all_48_7</strain>
    </source>
</reference>
<evidence type="ECO:0000313" key="2">
    <source>
        <dbReference type="EMBL" id="PIP16397.1"/>
    </source>
</evidence>
<evidence type="ECO:0000313" key="3">
    <source>
        <dbReference type="Proteomes" id="UP000230392"/>
    </source>
</evidence>
<dbReference type="GO" id="GO:0035597">
    <property type="term" value="F:tRNA-2-methylthio-N(6)-dimethylallyladenosine(37) synthase activity"/>
    <property type="evidence" value="ECO:0007669"/>
    <property type="project" value="TreeGrafter"/>
</dbReference>
<organism evidence="2 3">
    <name type="scientific">bacterium (Candidatus Ratteibacteria) CG23_combo_of_CG06-09_8_20_14_all_48_7</name>
    <dbReference type="NCBI Taxonomy" id="2014292"/>
    <lineage>
        <taxon>Bacteria</taxon>
        <taxon>Candidatus Ratteibacteria</taxon>
    </lineage>
</organism>
<dbReference type="GO" id="GO:0005829">
    <property type="term" value="C:cytosol"/>
    <property type="evidence" value="ECO:0007669"/>
    <property type="project" value="TreeGrafter"/>
</dbReference>
<gene>
    <name evidence="2" type="ORF">COX46_02460</name>
</gene>
<proteinExistence type="predicted"/>
<dbReference type="PANTHER" id="PTHR43020:SF2">
    <property type="entry name" value="MITOCHONDRIAL TRNA METHYLTHIOTRANSFERASE CDK5RAP1"/>
    <property type="match status" value="1"/>
</dbReference>
<dbReference type="Gene3D" id="3.30.750.210">
    <property type="match status" value="1"/>
</dbReference>
<dbReference type="GO" id="GO:0051539">
    <property type="term" value="F:4 iron, 4 sulfur cluster binding"/>
    <property type="evidence" value="ECO:0007669"/>
    <property type="project" value="InterPro"/>
</dbReference>
<feature type="non-terminal residue" evidence="2">
    <location>
        <position position="81"/>
    </location>
</feature>
<dbReference type="Proteomes" id="UP000230392">
    <property type="component" value="Unassembled WGS sequence"/>
</dbReference>
<feature type="non-terminal residue" evidence="2">
    <location>
        <position position="1"/>
    </location>
</feature>
<dbReference type="InterPro" id="IPR020612">
    <property type="entry name" value="Methylthiotransferase_CS"/>
</dbReference>
<accession>A0A2G9YAZ6</accession>
<dbReference type="AlphaFoldDB" id="A0A2G9YAZ6"/>
<protein>
    <submittedName>
        <fullName evidence="2">tRNA (N6-isopentenyl adenosine(37)-C2)-methylthiotransferase MiaB</fullName>
    </submittedName>
</protein>
<dbReference type="PROSITE" id="PS01278">
    <property type="entry name" value="MTTASE_RADICAL"/>
    <property type="match status" value="1"/>
</dbReference>
<comment type="caution">
    <text evidence="2">The sequence shown here is derived from an EMBL/GenBank/DDBJ whole genome shotgun (WGS) entry which is preliminary data.</text>
</comment>
<dbReference type="SUPFAM" id="SSF102114">
    <property type="entry name" value="Radical SAM enzymes"/>
    <property type="match status" value="1"/>
</dbReference>
<sequence>SFPYLDFLAGPESLAEVPSLIEICRTSPVSGKKKAYSFTATQKPYFCPQNGETLSAFLPVITGCNNFCSYCVVPYARGAEE</sequence>
<keyword evidence="2" id="KW-0808">Transferase</keyword>
<dbReference type="PANTHER" id="PTHR43020">
    <property type="entry name" value="CDK5 REGULATORY SUBUNIT-ASSOCIATED PROTEIN 1"/>
    <property type="match status" value="1"/>
</dbReference>
<dbReference type="EMBL" id="PCRF01000117">
    <property type="protein sequence ID" value="PIP16397.1"/>
    <property type="molecule type" value="Genomic_DNA"/>
</dbReference>
<evidence type="ECO:0000256" key="1">
    <source>
        <dbReference type="ARBA" id="ARBA00001966"/>
    </source>
</evidence>
<comment type="cofactor">
    <cofactor evidence="1">
        <name>[4Fe-4S] cluster</name>
        <dbReference type="ChEBI" id="CHEBI:49883"/>
    </cofactor>
</comment>